<evidence type="ECO:0000256" key="3">
    <source>
        <dbReference type="ARBA" id="ARBA00022729"/>
    </source>
</evidence>
<dbReference type="CDD" id="cd00104">
    <property type="entry name" value="KAZAL_FS"/>
    <property type="match status" value="1"/>
</dbReference>
<proteinExistence type="predicted"/>
<dbReference type="SUPFAM" id="SSF57184">
    <property type="entry name" value="Growth factor receptor domain"/>
    <property type="match status" value="1"/>
</dbReference>
<dbReference type="GeneTree" id="ENSGT00940000160760"/>
<dbReference type="PROSITE" id="PS00222">
    <property type="entry name" value="IGFBP_N_1"/>
    <property type="match status" value="1"/>
</dbReference>
<evidence type="ECO:0000256" key="4">
    <source>
        <dbReference type="ARBA" id="ARBA00023157"/>
    </source>
</evidence>
<comment type="subcellular location">
    <subcellularLocation>
        <location evidence="1">Secreted</location>
    </subcellularLocation>
</comment>
<evidence type="ECO:0000313" key="8">
    <source>
        <dbReference type="Ensembl" id="ENSCLMP00005003839.1"/>
    </source>
</evidence>
<reference evidence="8" key="1">
    <citation type="submission" date="2025-08" db="UniProtKB">
        <authorList>
            <consortium name="Ensembl"/>
        </authorList>
    </citation>
    <scope>IDENTIFICATION</scope>
</reference>
<keyword evidence="9" id="KW-1185">Reference proteome</keyword>
<evidence type="ECO:0000256" key="2">
    <source>
        <dbReference type="ARBA" id="ARBA00022525"/>
    </source>
</evidence>
<dbReference type="PANTHER" id="PTHR14186">
    <property type="entry name" value="INSULIN-LIKE GROWTH FACTOR BINDING PROTEIN-RELATED"/>
    <property type="match status" value="1"/>
</dbReference>
<keyword evidence="3 6" id="KW-0732">Signal</keyword>
<evidence type="ECO:0000256" key="5">
    <source>
        <dbReference type="ARBA" id="ARBA00023319"/>
    </source>
</evidence>
<keyword evidence="2" id="KW-0964">Secreted</keyword>
<dbReference type="PANTHER" id="PTHR14186:SF19">
    <property type="entry name" value="INSULIN-LIKE GROWTH FACTOR-BINDING PROTEIN 7"/>
    <property type="match status" value="1"/>
</dbReference>
<dbReference type="Gene3D" id="4.10.40.20">
    <property type="match status" value="1"/>
</dbReference>
<dbReference type="Pfam" id="PF07648">
    <property type="entry name" value="Kazal_2"/>
    <property type="match status" value="1"/>
</dbReference>
<evidence type="ECO:0000259" key="7">
    <source>
        <dbReference type="PROSITE" id="PS51323"/>
    </source>
</evidence>
<accession>A0A8C2WMM2</accession>
<reference evidence="8" key="2">
    <citation type="submission" date="2025-09" db="UniProtKB">
        <authorList>
            <consortium name="Ensembl"/>
        </authorList>
    </citation>
    <scope>IDENTIFICATION</scope>
</reference>
<feature type="domain" description="IGFBP N-terminal" evidence="7">
    <location>
        <begin position="27"/>
        <end position="104"/>
    </location>
</feature>
<dbReference type="InterPro" id="IPR017891">
    <property type="entry name" value="Insulin_GF-bd_Cys-rich_CS"/>
</dbReference>
<sequence>CGCVLLVASLALLALLASVVHAGPLRERHTCPRVCDASRCPPPSQLACYYGRAAAGCGCCAVCAAGEGDACGERSDGGLPCGEGLLCDSVPGKLDGPRSTCVCASSGPVCGSDGRTYPSVCRLGAENRRAELLPRDGVTQQPLAAGEAAIAALPAGVPLPGRAHRAAAAPGRRPAVVAGQLRRRRAAGGVADTRARVSLPQRTGVNYRGEEGEEGEGCHQLHPEPKHLFLKTRSDCVGPYSSSRLHHHTMTGRYAAAVSMAWRLSLVAARSIPHMQPLWNAAASGFYGLCFYVETQRRCRRLKSLPPTHAQLEQEAFF</sequence>
<dbReference type="InterPro" id="IPR009030">
    <property type="entry name" value="Growth_fac_rcpt_cys_sf"/>
</dbReference>
<dbReference type="SMART" id="SM00280">
    <property type="entry name" value="KAZAL"/>
    <property type="match status" value="1"/>
</dbReference>
<feature type="signal peptide" evidence="6">
    <location>
        <begin position="1"/>
        <end position="22"/>
    </location>
</feature>
<dbReference type="Gene3D" id="3.30.60.30">
    <property type="match status" value="1"/>
</dbReference>
<organism evidence="8 9">
    <name type="scientific">Cyclopterus lumpus</name>
    <name type="common">Lumpsucker</name>
    <dbReference type="NCBI Taxonomy" id="8103"/>
    <lineage>
        <taxon>Eukaryota</taxon>
        <taxon>Metazoa</taxon>
        <taxon>Chordata</taxon>
        <taxon>Craniata</taxon>
        <taxon>Vertebrata</taxon>
        <taxon>Euteleostomi</taxon>
        <taxon>Actinopterygii</taxon>
        <taxon>Neopterygii</taxon>
        <taxon>Teleostei</taxon>
        <taxon>Neoteleostei</taxon>
        <taxon>Acanthomorphata</taxon>
        <taxon>Eupercaria</taxon>
        <taxon>Perciformes</taxon>
        <taxon>Cottioidei</taxon>
        <taxon>Cottales</taxon>
        <taxon>Cyclopteridae</taxon>
        <taxon>Cyclopterus</taxon>
    </lineage>
</organism>
<evidence type="ECO:0000256" key="6">
    <source>
        <dbReference type="SAM" id="SignalP"/>
    </source>
</evidence>
<dbReference type="InterPro" id="IPR000867">
    <property type="entry name" value="IGFBP-like"/>
</dbReference>
<feature type="chain" id="PRO_5034859052" description="IGFBP N-terminal domain-containing protein" evidence="6">
    <location>
        <begin position="23"/>
        <end position="318"/>
    </location>
</feature>
<dbReference type="InterPro" id="IPR002350">
    <property type="entry name" value="Kazal_dom"/>
</dbReference>
<dbReference type="AlphaFoldDB" id="A0A8C2WMM2"/>
<dbReference type="GO" id="GO:0005520">
    <property type="term" value="F:insulin-like growth factor binding"/>
    <property type="evidence" value="ECO:0007669"/>
    <property type="project" value="InterPro"/>
</dbReference>
<protein>
    <recommendedName>
        <fullName evidence="7">IGFBP N-terminal domain-containing protein</fullName>
    </recommendedName>
</protein>
<name>A0A8C2WMM2_CYCLU</name>
<evidence type="ECO:0000313" key="9">
    <source>
        <dbReference type="Proteomes" id="UP000694565"/>
    </source>
</evidence>
<keyword evidence="4" id="KW-1015">Disulfide bond</keyword>
<dbReference type="Ensembl" id="ENSCLMT00005004174.1">
    <property type="protein sequence ID" value="ENSCLMP00005003839.1"/>
    <property type="gene ID" value="ENSCLMG00005002173.1"/>
</dbReference>
<dbReference type="Proteomes" id="UP000694565">
    <property type="component" value="Unplaced"/>
</dbReference>
<dbReference type="GO" id="GO:0005615">
    <property type="term" value="C:extracellular space"/>
    <property type="evidence" value="ECO:0007669"/>
    <property type="project" value="TreeGrafter"/>
</dbReference>
<keyword evidence="5" id="KW-0393">Immunoglobulin domain</keyword>
<dbReference type="GO" id="GO:0001558">
    <property type="term" value="P:regulation of cell growth"/>
    <property type="evidence" value="ECO:0007669"/>
    <property type="project" value="InterPro"/>
</dbReference>
<evidence type="ECO:0000256" key="1">
    <source>
        <dbReference type="ARBA" id="ARBA00004613"/>
    </source>
</evidence>
<dbReference type="GO" id="GO:0009966">
    <property type="term" value="P:regulation of signal transduction"/>
    <property type="evidence" value="ECO:0007669"/>
    <property type="project" value="TreeGrafter"/>
</dbReference>
<dbReference type="PROSITE" id="PS51323">
    <property type="entry name" value="IGFBP_N_2"/>
    <property type="match status" value="1"/>
</dbReference>
<dbReference type="InterPro" id="IPR011390">
    <property type="entry name" value="IGFBP_rP_mac25"/>
</dbReference>
<dbReference type="SMART" id="SM00121">
    <property type="entry name" value="IB"/>
    <property type="match status" value="1"/>
</dbReference>
<dbReference type="Pfam" id="PF00219">
    <property type="entry name" value="IGFBP"/>
    <property type="match status" value="1"/>
</dbReference>